<accession>A0A2P4Q462</accession>
<evidence type="ECO:0000313" key="1">
    <source>
        <dbReference type="EMBL" id="POG72404.1"/>
    </source>
</evidence>
<dbReference type="EMBL" id="AUPC02000096">
    <property type="protein sequence ID" value="POG72404.1"/>
    <property type="molecule type" value="Genomic_DNA"/>
</dbReference>
<name>A0A2P4Q462_RHIID</name>
<dbReference type="Proteomes" id="UP000018888">
    <property type="component" value="Unassembled WGS sequence"/>
</dbReference>
<comment type="caution">
    <text evidence="1">The sequence shown here is derived from an EMBL/GenBank/DDBJ whole genome shotgun (WGS) entry which is preliminary data.</text>
</comment>
<reference evidence="1 2" key="1">
    <citation type="journal article" date="2013" name="Proc. Natl. Acad. Sci. U.S.A.">
        <title>Genome of an arbuscular mycorrhizal fungus provides insight into the oldest plant symbiosis.</title>
        <authorList>
            <person name="Tisserant E."/>
            <person name="Malbreil M."/>
            <person name="Kuo A."/>
            <person name="Kohler A."/>
            <person name="Symeonidi A."/>
            <person name="Balestrini R."/>
            <person name="Charron P."/>
            <person name="Duensing N."/>
            <person name="Frei Dit Frey N."/>
            <person name="Gianinazzi-Pearson V."/>
            <person name="Gilbert L.B."/>
            <person name="Handa Y."/>
            <person name="Herr J.R."/>
            <person name="Hijri M."/>
            <person name="Koul R."/>
            <person name="Kawaguchi M."/>
            <person name="Krajinski F."/>
            <person name="Lammers P.J."/>
            <person name="Masclaux F.G."/>
            <person name="Murat C."/>
            <person name="Morin E."/>
            <person name="Ndikumana S."/>
            <person name="Pagni M."/>
            <person name="Petitpierre D."/>
            <person name="Requena N."/>
            <person name="Rosikiewicz P."/>
            <person name="Riley R."/>
            <person name="Saito K."/>
            <person name="San Clemente H."/>
            <person name="Shapiro H."/>
            <person name="van Tuinen D."/>
            <person name="Becard G."/>
            <person name="Bonfante P."/>
            <person name="Paszkowski U."/>
            <person name="Shachar-Hill Y.Y."/>
            <person name="Tuskan G.A."/>
            <person name="Young P.W."/>
            <person name="Sanders I.R."/>
            <person name="Henrissat B."/>
            <person name="Rensing S.A."/>
            <person name="Grigoriev I.V."/>
            <person name="Corradi N."/>
            <person name="Roux C."/>
            <person name="Martin F."/>
        </authorList>
    </citation>
    <scope>NUCLEOTIDE SEQUENCE [LARGE SCALE GENOMIC DNA]</scope>
    <source>
        <strain evidence="1 2">DAOM 197198</strain>
    </source>
</reference>
<gene>
    <name evidence="1" type="ORF">GLOIN_2v1596978</name>
</gene>
<organism evidence="1 2">
    <name type="scientific">Rhizophagus irregularis (strain DAOM 181602 / DAOM 197198 / MUCL 43194)</name>
    <name type="common">Arbuscular mycorrhizal fungus</name>
    <name type="synonym">Glomus intraradices</name>
    <dbReference type="NCBI Taxonomy" id="747089"/>
    <lineage>
        <taxon>Eukaryota</taxon>
        <taxon>Fungi</taxon>
        <taxon>Fungi incertae sedis</taxon>
        <taxon>Mucoromycota</taxon>
        <taxon>Glomeromycotina</taxon>
        <taxon>Glomeromycetes</taxon>
        <taxon>Glomerales</taxon>
        <taxon>Glomeraceae</taxon>
        <taxon>Rhizophagus</taxon>
    </lineage>
</organism>
<sequence length="51" mass="6090">MLFINFNEFSLDLDIIFFMTRKMSKKIYLFPHYLTISLIKCLKSGSKKIVI</sequence>
<keyword evidence="2" id="KW-1185">Reference proteome</keyword>
<protein>
    <submittedName>
        <fullName evidence="1">Uncharacterized protein</fullName>
    </submittedName>
</protein>
<proteinExistence type="predicted"/>
<evidence type="ECO:0000313" key="2">
    <source>
        <dbReference type="Proteomes" id="UP000018888"/>
    </source>
</evidence>
<dbReference type="AlphaFoldDB" id="A0A2P4Q462"/>
<reference evidence="1 2" key="2">
    <citation type="journal article" date="2018" name="New Phytol.">
        <title>High intraspecific genome diversity in the model arbuscular mycorrhizal symbiont Rhizophagus irregularis.</title>
        <authorList>
            <person name="Chen E.C.H."/>
            <person name="Morin E."/>
            <person name="Beaudet D."/>
            <person name="Noel J."/>
            <person name="Yildirir G."/>
            <person name="Ndikumana S."/>
            <person name="Charron P."/>
            <person name="St-Onge C."/>
            <person name="Giorgi J."/>
            <person name="Kruger M."/>
            <person name="Marton T."/>
            <person name="Ropars J."/>
            <person name="Grigoriev I.V."/>
            <person name="Hainaut M."/>
            <person name="Henrissat B."/>
            <person name="Roux C."/>
            <person name="Martin F."/>
            <person name="Corradi N."/>
        </authorList>
    </citation>
    <scope>NUCLEOTIDE SEQUENCE [LARGE SCALE GENOMIC DNA]</scope>
    <source>
        <strain evidence="1 2">DAOM 197198</strain>
    </source>
</reference>